<dbReference type="Gene3D" id="3.40.50.11030">
    <property type="entry name" value="Threonylcarbamoyl-AMP synthase, C-terminal domain"/>
    <property type="match status" value="1"/>
</dbReference>
<evidence type="ECO:0000256" key="9">
    <source>
        <dbReference type="ARBA" id="ARBA00022741"/>
    </source>
</evidence>
<accession>R9ACU4</accession>
<dbReference type="GO" id="GO:0005524">
    <property type="term" value="F:ATP binding"/>
    <property type="evidence" value="ECO:0007669"/>
    <property type="project" value="UniProtKB-UniRule"/>
</dbReference>
<dbReference type="EC" id="2.7.7.87" evidence="3 13"/>
<evidence type="ECO:0000256" key="6">
    <source>
        <dbReference type="ARBA" id="ARBA00022679"/>
    </source>
</evidence>
<keyword evidence="7 13" id="KW-0819">tRNA processing</keyword>
<dbReference type="InterPro" id="IPR006070">
    <property type="entry name" value="Sua5-like_dom"/>
</dbReference>
<feature type="binding site" evidence="14">
    <location>
        <position position="140"/>
    </location>
    <ligand>
        <name>ATP</name>
        <dbReference type="ChEBI" id="CHEBI:30616"/>
    </ligand>
</feature>
<evidence type="ECO:0000256" key="14">
    <source>
        <dbReference type="PIRSR" id="PIRSR004930-1"/>
    </source>
</evidence>
<evidence type="ECO:0000256" key="2">
    <source>
        <dbReference type="ARBA" id="ARBA00007663"/>
    </source>
</evidence>
<keyword evidence="9 13" id="KW-0547">Nucleotide-binding</keyword>
<evidence type="ECO:0000256" key="12">
    <source>
        <dbReference type="ARBA" id="ARBA00048366"/>
    </source>
</evidence>
<comment type="similarity">
    <text evidence="2 13">Belongs to the SUA5 family.</text>
</comment>
<dbReference type="NCBIfam" id="TIGR00057">
    <property type="entry name" value="L-threonylcarbamoyladenylate synthase"/>
    <property type="match status" value="1"/>
</dbReference>
<proteinExistence type="inferred from homology"/>
<evidence type="ECO:0000256" key="1">
    <source>
        <dbReference type="ARBA" id="ARBA00004496"/>
    </source>
</evidence>
<dbReference type="InterPro" id="IPR010923">
    <property type="entry name" value="T(6)A37_SUA5"/>
</dbReference>
<dbReference type="GO" id="GO:0008033">
    <property type="term" value="P:tRNA processing"/>
    <property type="evidence" value="ECO:0007669"/>
    <property type="project" value="UniProtKB-KW"/>
</dbReference>
<dbReference type="Pfam" id="PF03481">
    <property type="entry name" value="Sua5_C"/>
    <property type="match status" value="1"/>
</dbReference>
<feature type="binding site" evidence="14">
    <location>
        <position position="242"/>
    </location>
    <ligand>
        <name>ATP</name>
        <dbReference type="ChEBI" id="CHEBI:30616"/>
    </ligand>
</feature>
<keyword evidence="6 13" id="KW-0808">Transferase</keyword>
<dbReference type="GO" id="GO:0003725">
    <property type="term" value="F:double-stranded RNA binding"/>
    <property type="evidence" value="ECO:0007669"/>
    <property type="project" value="UniProtKB-UniRule"/>
</dbReference>
<organism evidence="16 17">
    <name type="scientific">Wallemia ichthyophaga (strain EXF-994 / CBS 113033)</name>
    <dbReference type="NCBI Taxonomy" id="1299270"/>
    <lineage>
        <taxon>Eukaryota</taxon>
        <taxon>Fungi</taxon>
        <taxon>Dikarya</taxon>
        <taxon>Basidiomycota</taxon>
        <taxon>Wallemiomycotina</taxon>
        <taxon>Wallemiomycetes</taxon>
        <taxon>Wallemiales</taxon>
        <taxon>Wallemiaceae</taxon>
        <taxon>Wallemia</taxon>
    </lineage>
</organism>
<dbReference type="PIRSF" id="PIRSF004930">
    <property type="entry name" value="Tln_factor_SUA5"/>
    <property type="match status" value="1"/>
</dbReference>
<dbReference type="SUPFAM" id="SSF55821">
    <property type="entry name" value="YrdC/RibB"/>
    <property type="match status" value="1"/>
</dbReference>
<comment type="subcellular location">
    <subcellularLocation>
        <location evidence="1 13">Cytoplasm</location>
    </subcellularLocation>
</comment>
<feature type="binding site" evidence="14">
    <location>
        <position position="31"/>
    </location>
    <ligand>
        <name>L-threonine</name>
        <dbReference type="ChEBI" id="CHEBI:57926"/>
    </ligand>
</feature>
<dbReference type="PANTHER" id="PTHR17490">
    <property type="entry name" value="SUA5"/>
    <property type="match status" value="1"/>
</dbReference>
<name>R9ACU4_WALI9</name>
<dbReference type="eggNOG" id="KOG3051">
    <property type="taxonomic scope" value="Eukaryota"/>
</dbReference>
<feature type="binding site" evidence="14">
    <location>
        <position position="148"/>
    </location>
    <ligand>
        <name>ATP</name>
        <dbReference type="ChEBI" id="CHEBI:30616"/>
    </ligand>
</feature>
<dbReference type="PROSITE" id="PS51163">
    <property type="entry name" value="YRDC"/>
    <property type="match status" value="1"/>
</dbReference>
<keyword evidence="5 13" id="KW-0963">Cytoplasm</keyword>
<dbReference type="GO" id="GO:0000049">
    <property type="term" value="F:tRNA binding"/>
    <property type="evidence" value="ECO:0007669"/>
    <property type="project" value="TreeGrafter"/>
</dbReference>
<dbReference type="Gene3D" id="3.90.870.10">
    <property type="entry name" value="DHBP synthase"/>
    <property type="match status" value="1"/>
</dbReference>
<evidence type="ECO:0000256" key="10">
    <source>
        <dbReference type="ARBA" id="ARBA00022840"/>
    </source>
</evidence>
<evidence type="ECO:0000313" key="17">
    <source>
        <dbReference type="Proteomes" id="UP000014064"/>
    </source>
</evidence>
<dbReference type="AlphaFoldDB" id="R9ACU4"/>
<keyword evidence="10 13" id="KW-0067">ATP-binding</keyword>
<dbReference type="InterPro" id="IPR050156">
    <property type="entry name" value="TC-AMP_synthase_SUA5"/>
</dbReference>
<feature type="binding site" evidence="14">
    <location>
        <position position="200"/>
    </location>
    <ligand>
        <name>ATP</name>
        <dbReference type="ChEBI" id="CHEBI:30616"/>
    </ligand>
</feature>
<feature type="binding site" evidence="14">
    <location>
        <position position="184"/>
    </location>
    <ligand>
        <name>L-threonine</name>
        <dbReference type="ChEBI" id="CHEBI:57926"/>
    </ligand>
</feature>
<dbReference type="PANTHER" id="PTHR17490:SF16">
    <property type="entry name" value="THREONYLCARBAMOYL-AMP SYNTHASE"/>
    <property type="match status" value="1"/>
</dbReference>
<dbReference type="InterPro" id="IPR038385">
    <property type="entry name" value="Sua5/YwlC_C"/>
</dbReference>
<keyword evidence="17" id="KW-1185">Reference proteome</keyword>
<dbReference type="STRING" id="1299270.R9ACU4"/>
<dbReference type="HOGENOM" id="CLU_031397_0_0_1"/>
<dbReference type="Proteomes" id="UP000014064">
    <property type="component" value="Unassembled WGS sequence"/>
</dbReference>
<feature type="binding site" evidence="14">
    <location>
        <position position="54"/>
    </location>
    <ligand>
        <name>ATP</name>
        <dbReference type="ChEBI" id="CHEBI:30616"/>
    </ligand>
</feature>
<dbReference type="Pfam" id="PF01300">
    <property type="entry name" value="Sua5_yciO_yrdC"/>
    <property type="match status" value="1"/>
</dbReference>
<feature type="binding site" evidence="14">
    <location>
        <position position="118"/>
    </location>
    <ligand>
        <name>ATP</name>
        <dbReference type="ChEBI" id="CHEBI:30616"/>
    </ligand>
</feature>
<feature type="domain" description="YrdC-like" evidence="15">
    <location>
        <begin position="9"/>
        <end position="204"/>
    </location>
</feature>
<dbReference type="EMBL" id="KE007237">
    <property type="protein sequence ID" value="EOR00024.1"/>
    <property type="molecule type" value="Genomic_DNA"/>
</dbReference>
<evidence type="ECO:0000256" key="5">
    <source>
        <dbReference type="ARBA" id="ARBA00022490"/>
    </source>
</evidence>
<dbReference type="OrthoDB" id="412787at2759"/>
<keyword evidence="8 13" id="KW-0548">Nucleotidyltransferase</keyword>
<evidence type="ECO:0000256" key="11">
    <source>
        <dbReference type="ARBA" id="ARBA00029774"/>
    </source>
</evidence>
<evidence type="ECO:0000313" key="16">
    <source>
        <dbReference type="EMBL" id="EOR00024.1"/>
    </source>
</evidence>
<dbReference type="GeneID" id="20374205"/>
<reference evidence="17" key="1">
    <citation type="journal article" date="2013" name="BMC Genomics">
        <title>Genome and transcriptome sequencing of the halophilic fungus Wallemia ichthyophaga: haloadaptations present and absent.</title>
        <authorList>
            <person name="Zajc J."/>
            <person name="Liu Y."/>
            <person name="Dai W."/>
            <person name="Yang Z."/>
            <person name="Hu J."/>
            <person name="Gostincar C."/>
            <person name="Gunde-Cimerman N."/>
        </authorList>
    </citation>
    <scope>NUCLEOTIDE SEQUENCE [LARGE SCALE GENOMIC DNA]</scope>
    <source>
        <strain evidence="17">EXF-994 / CBS 113033</strain>
    </source>
</reference>
<evidence type="ECO:0000256" key="13">
    <source>
        <dbReference type="PIRNR" id="PIRNR004930"/>
    </source>
</evidence>
<gene>
    <name evidence="16" type="ORF">J056_001253</name>
</gene>
<dbReference type="GO" id="GO:0006450">
    <property type="term" value="P:regulation of translational fidelity"/>
    <property type="evidence" value="ECO:0007669"/>
    <property type="project" value="TreeGrafter"/>
</dbReference>
<protein>
    <recommendedName>
        <fullName evidence="4 13">Threonylcarbamoyl-AMP synthase</fullName>
        <shortName evidence="13">TC-AMP synthase</shortName>
        <ecNumber evidence="3 13">2.7.7.87</ecNumber>
    </recommendedName>
    <alternativeName>
        <fullName evidence="11 13">L-threonylcarbamoyladenylate synthase</fullName>
    </alternativeName>
</protein>
<evidence type="ECO:0000256" key="8">
    <source>
        <dbReference type="ARBA" id="ARBA00022695"/>
    </source>
</evidence>
<dbReference type="GO" id="GO:0061710">
    <property type="term" value="F:L-threonylcarbamoyladenylate synthase"/>
    <property type="evidence" value="ECO:0007669"/>
    <property type="project" value="UniProtKB-EC"/>
</dbReference>
<feature type="binding site" evidence="14">
    <location>
        <position position="58"/>
    </location>
    <ligand>
        <name>ATP</name>
        <dbReference type="ChEBI" id="CHEBI:30616"/>
    </ligand>
</feature>
<evidence type="ECO:0000256" key="7">
    <source>
        <dbReference type="ARBA" id="ARBA00022694"/>
    </source>
</evidence>
<dbReference type="GO" id="GO:0005737">
    <property type="term" value="C:cytoplasm"/>
    <property type="evidence" value="ECO:0007669"/>
    <property type="project" value="UniProtKB-SubCell"/>
</dbReference>
<dbReference type="OMA" id="RTQRWKS"/>
<dbReference type="FunFam" id="3.90.870.10:FF:000009">
    <property type="entry name" value="Threonylcarbamoyl-AMP synthase, putative"/>
    <property type="match status" value="1"/>
</dbReference>
<comment type="catalytic activity">
    <reaction evidence="12 13">
        <text>L-threonine + hydrogencarbonate + ATP = L-threonylcarbamoyladenylate + diphosphate + H2O</text>
        <dbReference type="Rhea" id="RHEA:36407"/>
        <dbReference type="ChEBI" id="CHEBI:15377"/>
        <dbReference type="ChEBI" id="CHEBI:17544"/>
        <dbReference type="ChEBI" id="CHEBI:30616"/>
        <dbReference type="ChEBI" id="CHEBI:33019"/>
        <dbReference type="ChEBI" id="CHEBI:57926"/>
        <dbReference type="ChEBI" id="CHEBI:73682"/>
        <dbReference type="EC" id="2.7.7.87"/>
    </reaction>
</comment>
<feature type="binding site" evidence="14">
    <location>
        <position position="63"/>
    </location>
    <ligand>
        <name>ATP</name>
        <dbReference type="ChEBI" id="CHEBI:30616"/>
    </ligand>
</feature>
<sequence>MQFLCQQTQLNIKKAADSILSGKVVGFPTETVYGLGANAFNEQAVRSIFKAKGRPNDNPLIVHVSSLNMFNSYFNQKLPRTYELLINEFWPGPLTILIKSPSQIPAETTANLNTVGVRIPYHPIARALIECSGVPLAAPSANSSGKPSTTTALHVYEDIFQRKEAREVMDYIIDGGRSDIGLESTVIDGITVDGKVRVLRPGGVTVEDLKRVVGDDNVVYEKMEIKTADFKPTTPGMKYKHYSPKARVLLLMNDSNTNKSDKIKKLKELIESLDTNDKIGMMTLEDSLMTNELMNINKSSNNLIPYFIGPSNNPSIVASNIFAGLHSLDKHQVEYILVEGVEERNEGLAIMNRLYKAAGNLENVILI</sequence>
<feature type="binding site" evidence="14">
    <location>
        <position position="114"/>
    </location>
    <ligand>
        <name>ATP</name>
        <dbReference type="ChEBI" id="CHEBI:30616"/>
    </ligand>
</feature>
<evidence type="ECO:0000259" key="15">
    <source>
        <dbReference type="PROSITE" id="PS51163"/>
    </source>
</evidence>
<feature type="binding site" evidence="14">
    <location>
        <position position="138"/>
    </location>
    <ligand>
        <name>L-threonine</name>
        <dbReference type="ChEBI" id="CHEBI:57926"/>
    </ligand>
</feature>
<dbReference type="KEGG" id="wic:J056_001253"/>
<dbReference type="InterPro" id="IPR017945">
    <property type="entry name" value="DHBP_synth_RibB-like_a/b_dom"/>
</dbReference>
<evidence type="ECO:0000256" key="4">
    <source>
        <dbReference type="ARBA" id="ARBA00015492"/>
    </source>
</evidence>
<evidence type="ECO:0000256" key="3">
    <source>
        <dbReference type="ARBA" id="ARBA00012584"/>
    </source>
</evidence>
<dbReference type="InterPro" id="IPR005145">
    <property type="entry name" value="Sua5_C"/>
</dbReference>
<comment type="function">
    <text evidence="13">Required for the formation of a threonylcarbamoyl group on adenosine at position 37 (t(6)A37) in tRNAs that read codons beginning with adenine.</text>
</comment>
<dbReference type="RefSeq" id="XP_009269088.1">
    <property type="nucleotide sequence ID" value="XM_009270813.1"/>
</dbReference>